<accession>A0A370DFH6</accession>
<dbReference type="PRINTS" id="PR00094">
    <property type="entry name" value="ADENYLTKNASE"/>
</dbReference>
<dbReference type="InterPro" id="IPR007862">
    <property type="entry name" value="Adenylate_kinase_lid-dom"/>
</dbReference>
<feature type="binding site" evidence="5">
    <location>
        <position position="160"/>
    </location>
    <ligand>
        <name>AMP</name>
        <dbReference type="ChEBI" id="CHEBI:456215"/>
    </ligand>
</feature>
<evidence type="ECO:0000256" key="1">
    <source>
        <dbReference type="ARBA" id="ARBA00022679"/>
    </source>
</evidence>
<feature type="region of interest" description="Disordered" evidence="8">
    <location>
        <begin position="276"/>
        <end position="485"/>
    </location>
</feature>
<protein>
    <recommendedName>
        <fullName evidence="5 7">Adenylate kinase</fullName>
        <shortName evidence="5">AK</shortName>
        <ecNumber evidence="5 7">2.7.4.3</ecNumber>
    </recommendedName>
    <alternativeName>
        <fullName evidence="5">ATP-AMP transphosphorylase</fullName>
    </alternativeName>
    <alternativeName>
        <fullName evidence="5">ATP:AMP phosphotransferase</fullName>
    </alternativeName>
    <alternativeName>
        <fullName evidence="5">Adenylate monophosphate kinase</fullName>
    </alternativeName>
</protein>
<dbReference type="NCBIfam" id="TIGR01351">
    <property type="entry name" value="adk"/>
    <property type="match status" value="1"/>
</dbReference>
<keyword evidence="4 5" id="KW-0418">Kinase</keyword>
<feature type="binding site" evidence="5">
    <location>
        <position position="150"/>
    </location>
    <ligand>
        <name>Zn(2+)</name>
        <dbReference type="ChEBI" id="CHEBI:29105"/>
        <note>structural</note>
    </ligand>
</feature>
<comment type="pathway">
    <text evidence="5">Purine metabolism; AMP biosynthesis via salvage pathway; AMP from ADP: step 1/1.</text>
</comment>
<dbReference type="GO" id="GO:0044209">
    <property type="term" value="P:AMP salvage"/>
    <property type="evidence" value="ECO:0007669"/>
    <property type="project" value="UniProtKB-UniRule"/>
</dbReference>
<keyword evidence="2 5" id="KW-0545">Nucleotide biosynthesis</keyword>
<dbReference type="NCBIfam" id="NF001381">
    <property type="entry name" value="PRK00279.1-3"/>
    <property type="match status" value="1"/>
</dbReference>
<dbReference type="InterPro" id="IPR000850">
    <property type="entry name" value="Adenylat/UMP-CMP_kin"/>
</dbReference>
<dbReference type="Pfam" id="PF05191">
    <property type="entry name" value="ADK_lid"/>
    <property type="match status" value="1"/>
</dbReference>
<feature type="region of interest" description="LID" evidence="5">
    <location>
        <begin position="126"/>
        <end position="163"/>
    </location>
</feature>
<keyword evidence="5" id="KW-0479">Metal-binding</keyword>
<dbReference type="Pfam" id="PF00406">
    <property type="entry name" value="ADK"/>
    <property type="match status" value="1"/>
</dbReference>
<feature type="binding site" evidence="5">
    <location>
        <position position="199"/>
    </location>
    <ligand>
        <name>ATP</name>
        <dbReference type="ChEBI" id="CHEBI:30616"/>
    </ligand>
</feature>
<evidence type="ECO:0000259" key="9">
    <source>
        <dbReference type="Pfam" id="PF05191"/>
    </source>
</evidence>
<feature type="binding site" evidence="5">
    <location>
        <position position="171"/>
    </location>
    <ligand>
        <name>AMP</name>
        <dbReference type="ChEBI" id="CHEBI:456215"/>
    </ligand>
</feature>
<dbReference type="CDD" id="cd01428">
    <property type="entry name" value="ADK"/>
    <property type="match status" value="1"/>
</dbReference>
<keyword evidence="5" id="KW-0963">Cytoplasm</keyword>
<dbReference type="Gene3D" id="3.40.50.300">
    <property type="entry name" value="P-loop containing nucleotide triphosphate hydrolases"/>
    <property type="match status" value="1"/>
</dbReference>
<feature type="compositionally biased region" description="Basic residues" evidence="8">
    <location>
        <begin position="283"/>
        <end position="485"/>
    </location>
</feature>
<feature type="binding site" evidence="5">
    <location>
        <begin position="85"/>
        <end position="88"/>
    </location>
    <ligand>
        <name>AMP</name>
        <dbReference type="ChEBI" id="CHEBI:456215"/>
    </ligand>
</feature>
<evidence type="ECO:0000256" key="3">
    <source>
        <dbReference type="ARBA" id="ARBA00022741"/>
    </source>
</evidence>
<keyword evidence="5 7" id="KW-0067">ATP-binding</keyword>
<evidence type="ECO:0000256" key="5">
    <source>
        <dbReference type="HAMAP-Rule" id="MF_00235"/>
    </source>
</evidence>
<organism evidence="10 11">
    <name type="scientific">endosymbiont of Escarpia spicata</name>
    <dbReference type="NCBI Taxonomy" id="2200908"/>
    <lineage>
        <taxon>Bacteria</taxon>
        <taxon>Pseudomonadati</taxon>
        <taxon>Pseudomonadota</taxon>
        <taxon>Gammaproteobacteria</taxon>
        <taxon>sulfur-oxidizing symbionts</taxon>
    </lineage>
</organism>
<name>A0A370DFH6_9GAMM</name>
<evidence type="ECO:0000313" key="11">
    <source>
        <dbReference type="Proteomes" id="UP000254771"/>
    </source>
</evidence>
<feature type="binding site" evidence="5">
    <location>
        <begin position="57"/>
        <end position="59"/>
    </location>
    <ligand>
        <name>AMP</name>
        <dbReference type="ChEBI" id="CHEBI:456215"/>
    </ligand>
</feature>
<dbReference type="EC" id="2.7.4.3" evidence="5 7"/>
<comment type="catalytic activity">
    <reaction evidence="5 7">
        <text>AMP + ATP = 2 ADP</text>
        <dbReference type="Rhea" id="RHEA:12973"/>
        <dbReference type="ChEBI" id="CHEBI:30616"/>
        <dbReference type="ChEBI" id="CHEBI:456215"/>
        <dbReference type="ChEBI" id="CHEBI:456216"/>
        <dbReference type="EC" id="2.7.4.3"/>
    </reaction>
</comment>
<dbReference type="HAMAP" id="MF_00235">
    <property type="entry name" value="Adenylate_kinase_Adk"/>
    <property type="match status" value="1"/>
</dbReference>
<keyword evidence="5" id="KW-0862">Zinc</keyword>
<evidence type="ECO:0000256" key="7">
    <source>
        <dbReference type="RuleBase" id="RU003331"/>
    </source>
</evidence>
<keyword evidence="1 5" id="KW-0808">Transferase</keyword>
<feature type="domain" description="Adenylate kinase active site lid" evidence="9">
    <location>
        <begin position="127"/>
        <end position="162"/>
    </location>
</feature>
<feature type="binding site" evidence="5">
    <location>
        <position position="36"/>
    </location>
    <ligand>
        <name>AMP</name>
        <dbReference type="ChEBI" id="CHEBI:456215"/>
    </ligand>
</feature>
<dbReference type="SUPFAM" id="SSF52540">
    <property type="entry name" value="P-loop containing nucleoside triphosphate hydrolases"/>
    <property type="match status" value="1"/>
</dbReference>
<keyword evidence="11" id="KW-1185">Reference proteome</keyword>
<feature type="binding site" evidence="5">
    <location>
        <position position="153"/>
    </location>
    <ligand>
        <name>Zn(2+)</name>
        <dbReference type="ChEBI" id="CHEBI:29105"/>
        <note>structural</note>
    </ligand>
</feature>
<keyword evidence="3 5" id="KW-0547">Nucleotide-binding</keyword>
<dbReference type="GO" id="GO:0004017">
    <property type="term" value="F:AMP kinase activity"/>
    <property type="evidence" value="ECO:0007669"/>
    <property type="project" value="UniProtKB-UniRule"/>
</dbReference>
<evidence type="ECO:0000256" key="2">
    <source>
        <dbReference type="ARBA" id="ARBA00022727"/>
    </source>
</evidence>
<proteinExistence type="inferred from homology"/>
<dbReference type="Proteomes" id="UP000254771">
    <property type="component" value="Unassembled WGS sequence"/>
</dbReference>
<comment type="similarity">
    <text evidence="5 6">Belongs to the adenylate kinase family.</text>
</comment>
<evidence type="ECO:0000313" key="10">
    <source>
        <dbReference type="EMBL" id="RDH83300.1"/>
    </source>
</evidence>
<comment type="function">
    <text evidence="5">Catalyzes the reversible transfer of the terminal phosphate group between ATP and AMP. Plays an important role in cellular energy homeostasis and in adenine nucleotide metabolism.</text>
</comment>
<dbReference type="GO" id="GO:0005737">
    <property type="term" value="C:cytoplasm"/>
    <property type="evidence" value="ECO:0007669"/>
    <property type="project" value="UniProtKB-SubCell"/>
</dbReference>
<dbReference type="PROSITE" id="PS00113">
    <property type="entry name" value="ADENYLATE_KINASE"/>
    <property type="match status" value="1"/>
</dbReference>
<dbReference type="UniPathway" id="UPA00588">
    <property type="reaction ID" value="UER00649"/>
</dbReference>
<feature type="binding site" evidence="5">
    <location>
        <position position="92"/>
    </location>
    <ligand>
        <name>AMP</name>
        <dbReference type="ChEBI" id="CHEBI:456215"/>
    </ligand>
</feature>
<gene>
    <name evidence="5" type="primary">adk</name>
    <name evidence="10" type="ORF">DIZ78_14990</name>
</gene>
<feature type="binding site" evidence="5">
    <location>
        <position position="127"/>
    </location>
    <ligand>
        <name>ATP</name>
        <dbReference type="ChEBI" id="CHEBI:30616"/>
    </ligand>
</feature>
<dbReference type="FunFam" id="3.40.50.300:FF:000106">
    <property type="entry name" value="Adenylate kinase mitochondrial"/>
    <property type="match status" value="1"/>
</dbReference>
<dbReference type="GO" id="GO:0008270">
    <property type="term" value="F:zinc ion binding"/>
    <property type="evidence" value="ECO:0007669"/>
    <property type="project" value="UniProtKB-UniRule"/>
</dbReference>
<comment type="subunit">
    <text evidence="5 7">Monomer.</text>
</comment>
<dbReference type="InterPro" id="IPR027417">
    <property type="entry name" value="P-loop_NTPase"/>
</dbReference>
<evidence type="ECO:0000256" key="8">
    <source>
        <dbReference type="SAM" id="MobiDB-lite"/>
    </source>
</evidence>
<reference evidence="10 11" key="1">
    <citation type="journal article" date="2018" name="ISME J.">
        <title>Endosymbiont genomes yield clues of tubeworm success.</title>
        <authorList>
            <person name="Li Y."/>
            <person name="Liles M.R."/>
            <person name="Halanych K.M."/>
        </authorList>
    </citation>
    <scope>NUCLEOTIDE SEQUENCE [LARGE SCALE GENOMIC DNA]</scope>
    <source>
        <strain evidence="10">A1462</strain>
    </source>
</reference>
<dbReference type="NCBIfam" id="NF011100">
    <property type="entry name" value="PRK14527.1"/>
    <property type="match status" value="1"/>
</dbReference>
<feature type="region of interest" description="NMP" evidence="5">
    <location>
        <begin position="30"/>
        <end position="59"/>
    </location>
</feature>
<comment type="caution">
    <text evidence="10">The sequence shown here is derived from an EMBL/GenBank/DDBJ whole genome shotgun (WGS) entry which is preliminary data.</text>
</comment>
<feature type="binding site" evidence="5">
    <location>
        <position position="130"/>
    </location>
    <ligand>
        <name>Zn(2+)</name>
        <dbReference type="ChEBI" id="CHEBI:29105"/>
        <note>structural</note>
    </ligand>
</feature>
<sequence>MRIVLLGAPGSGKGTQAKKIAGKYGIPQISTGDLLRAAVAAESELGRQAKVAMESGHLVSDDIVLAMIRERLQAQDVKEGYILDGFPRNLEQSETLDAMLTELGQPLDLAILIHVETDALMERLVGRRNCESCGQMYNIYSNPTIVEGVCDKCGGKLHQRVDDNEETISHRLHVYDNLTVPLIEHYDEQGKLRRIEGAGEIEEIFANVCQILDGVAASPVVEAEMPLPEKEDEVMEPEQTAVPELEFEPGVVVVVESEPVAVMEVVEEKVPEKSAVAEEKVVTRKKAPAKKKVSAKKKVTSKKKISTKKKATAKKKASAKKKVTSKKKVSTKKKAMAKKKASAKKKVISKKRVSTKKKATAKKKASVRKKVVAKKKVSTKKKARAKKKASARKKVVAKKRVSSKKKATAKKKASARKKVVAKKKVSTKKKAAAKKKASARKKVASKKKLSSKKKAAGKKKVSSKKRMARKKKASAKKKTVGKRRR</sequence>
<dbReference type="GO" id="GO:0005524">
    <property type="term" value="F:ATP binding"/>
    <property type="evidence" value="ECO:0007669"/>
    <property type="project" value="UniProtKB-UniRule"/>
</dbReference>
<dbReference type="NCBIfam" id="NF001380">
    <property type="entry name" value="PRK00279.1-2"/>
    <property type="match status" value="1"/>
</dbReference>
<dbReference type="InterPro" id="IPR006259">
    <property type="entry name" value="Adenyl_kin_sub"/>
</dbReference>
<comment type="caution">
    <text evidence="5">Lacks conserved residue(s) required for the propagation of feature annotation.</text>
</comment>
<dbReference type="PANTHER" id="PTHR23359">
    <property type="entry name" value="NUCLEOTIDE KINASE"/>
    <property type="match status" value="1"/>
</dbReference>
<evidence type="ECO:0000256" key="6">
    <source>
        <dbReference type="RuleBase" id="RU003330"/>
    </source>
</evidence>
<feature type="binding site" evidence="5">
    <location>
        <begin position="10"/>
        <end position="15"/>
    </location>
    <ligand>
        <name>ATP</name>
        <dbReference type="ChEBI" id="CHEBI:30616"/>
    </ligand>
</feature>
<feature type="binding site" evidence="5">
    <location>
        <position position="31"/>
    </location>
    <ligand>
        <name>AMP</name>
        <dbReference type="ChEBI" id="CHEBI:456215"/>
    </ligand>
</feature>
<dbReference type="AlphaFoldDB" id="A0A370DFH6"/>
<comment type="subcellular location">
    <subcellularLocation>
        <location evidence="5 7">Cytoplasm</location>
    </subcellularLocation>
</comment>
<comment type="domain">
    <text evidence="5">Consists of three domains, a large central CORE domain and two small peripheral domains, NMPbind and LID, which undergo movements during catalysis. The LID domain closes over the site of phosphoryl transfer upon ATP binding. Assembling and dissambling the active center during each catalytic cycle provides an effective means to prevent ATP hydrolysis. Some bacteria have evolved a zinc-coordinating structure that stabilizes the LID domain.</text>
</comment>
<feature type="binding site" evidence="5">
    <location>
        <position position="133"/>
    </location>
    <ligand>
        <name>Zn(2+)</name>
        <dbReference type="ChEBI" id="CHEBI:29105"/>
        <note>structural</note>
    </ligand>
</feature>
<evidence type="ECO:0000256" key="4">
    <source>
        <dbReference type="ARBA" id="ARBA00022777"/>
    </source>
</evidence>
<dbReference type="EMBL" id="QFXE01000020">
    <property type="protein sequence ID" value="RDH83300.1"/>
    <property type="molecule type" value="Genomic_DNA"/>
</dbReference>
<dbReference type="InterPro" id="IPR033690">
    <property type="entry name" value="Adenylat_kinase_CS"/>
</dbReference>